<keyword evidence="2" id="KW-1185">Reference proteome</keyword>
<dbReference type="PATRIC" id="fig|336831.14.peg.2013"/>
<reference evidence="1 2" key="1">
    <citation type="submission" date="2015-03" db="EMBL/GenBank/DDBJ databases">
        <title>Draft genome sequences of two protease-producing strains of Arsukibacterium isolated from two cold and alkaline environments.</title>
        <authorList>
            <person name="Lylloff J.E."/>
            <person name="Skov L.B."/>
            <person name="Jepsen M."/>
            <person name="Hallin P.F."/>
            <person name="Sorensen S.J."/>
            <person name="Stougaard P."/>
            <person name="Glaring M.A."/>
        </authorList>
    </citation>
    <scope>NUCLEOTIDE SEQUENCE [LARGE SCALE GENOMIC DNA]</scope>
    <source>
        <strain evidence="1 2">GCM72</strain>
    </source>
</reference>
<dbReference type="OrthoDB" id="5751334at2"/>
<evidence type="ECO:0000313" key="1">
    <source>
        <dbReference type="EMBL" id="KKO43940.1"/>
    </source>
</evidence>
<accession>A0A0M2V2R6</accession>
<dbReference type="RefSeq" id="WP_046559153.1">
    <property type="nucleotide sequence ID" value="NZ_LAHO01000023.1"/>
</dbReference>
<name>A0A0M2V2R6_9GAMM</name>
<dbReference type="AlphaFoldDB" id="A0A0M2V2R6"/>
<evidence type="ECO:0008006" key="3">
    <source>
        <dbReference type="Google" id="ProtNLM"/>
    </source>
</evidence>
<dbReference type="STRING" id="336831.WG68_18190"/>
<gene>
    <name evidence="1" type="ORF">WG68_18190</name>
</gene>
<dbReference type="EMBL" id="LAHO01000023">
    <property type="protein sequence ID" value="KKO43940.1"/>
    <property type="molecule type" value="Genomic_DNA"/>
</dbReference>
<sequence>MSIGNVGKSNFTKAVKALLNRVYDTTVVADSLFEQAMIWYGSFAERQQQQTELEQQVFLFKNRQAQASKGDQALIERNLQKAQNEHEAFSQVQQDDNLTRYESLRRLCLDILALSDSDSFEETNIQTAKVLGTIQLMSPTEGKNVAASNQKSKHLYKALLSLRLLDRLLLDNHISHPFIVKRKQAMTETPRSDDYQPFRDDIQVPLLMAALLQDIGSCHPDAQRILKGPAGDLDEFRMLENEERTELLKISYRESLNYVVHALGTGVYQGNSKEQRDWFVQNEREKQSFLIFLLKNAIKPEHGVGNLLKIPQIYTSVVLSTKANYSYESLPKVGLVLEKGVEKGIYSPVAVAGLLKITGIFPQGFGVTYIPKDSDRQDLDRYEYAIVTGLYPEDPRMPICRMVTRNLTYNVSAQGCVISVENNLYYPPARKKLERISEERLLEILSKLVSNFEERKNMALLPKCWHPSEYFSYTKNQNLWNKALTNSN</sequence>
<comment type="caution">
    <text evidence="1">The sequence shown here is derived from an EMBL/GenBank/DDBJ whole genome shotgun (WGS) entry which is preliminary data.</text>
</comment>
<evidence type="ECO:0000313" key="2">
    <source>
        <dbReference type="Proteomes" id="UP000034228"/>
    </source>
</evidence>
<proteinExistence type="predicted"/>
<dbReference type="Proteomes" id="UP000034228">
    <property type="component" value="Unassembled WGS sequence"/>
</dbReference>
<organism evidence="1 2">
    <name type="scientific">Arsukibacterium ikkense</name>
    <dbReference type="NCBI Taxonomy" id="336831"/>
    <lineage>
        <taxon>Bacteria</taxon>
        <taxon>Pseudomonadati</taxon>
        <taxon>Pseudomonadota</taxon>
        <taxon>Gammaproteobacteria</taxon>
        <taxon>Chromatiales</taxon>
        <taxon>Chromatiaceae</taxon>
        <taxon>Arsukibacterium</taxon>
    </lineage>
</organism>
<protein>
    <recommendedName>
        <fullName evidence="3">Metal-dependent phosphohydrolase</fullName>
    </recommendedName>
</protein>